<proteinExistence type="inferred from homology"/>
<dbReference type="HOGENOM" id="CLU_010194_1_2_4"/>
<dbReference type="GO" id="GO:0016491">
    <property type="term" value="F:oxidoreductase activity"/>
    <property type="evidence" value="ECO:0007669"/>
    <property type="project" value="UniProtKB-KW"/>
</dbReference>
<keyword evidence="6" id="KW-1185">Reference proteome</keyword>
<accession>A0A0H3KV29</accession>
<name>A0A0H3KV29_BURM1</name>
<feature type="domain" description="Ketoreductase" evidence="4">
    <location>
        <begin position="2"/>
        <end position="185"/>
    </location>
</feature>
<comment type="similarity">
    <text evidence="1">Belongs to the short-chain dehydrogenases/reductases (SDR) family.</text>
</comment>
<evidence type="ECO:0000313" key="6">
    <source>
        <dbReference type="Proteomes" id="UP000008815"/>
    </source>
</evidence>
<sequence>MAFVWICGATGAVGSALARRLNAKGVSTLLTARNPERLGVLAETLSRERVVVAPADATDAAALDRALATGVERFGAPDGLAHCVGSIVVKPMHSTSDAELHDAFAANYFSAWNALRAFMRTVLAAQAGGSAVLFGSVASRAGFPNHEAIASAKAAVAALAQSAAATYAARGIRVNCVHPGLIASAMSARLTSAPQVAKRLADASPLGRIGAGDDPAAFAEFLLSDDASWVTGQQFGVDGGQGALIVPARP</sequence>
<keyword evidence="3" id="KW-0520">NAD</keyword>
<dbReference type="InterPro" id="IPR036291">
    <property type="entry name" value="NAD(P)-bd_dom_sf"/>
</dbReference>
<dbReference type="SUPFAM" id="SSF51735">
    <property type="entry name" value="NAD(P)-binding Rossmann-fold domains"/>
    <property type="match status" value="1"/>
</dbReference>
<organism evidence="5 6">
    <name type="scientific">Burkholderia multivorans (strain ATCC 17616 / 249)</name>
    <dbReference type="NCBI Taxonomy" id="395019"/>
    <lineage>
        <taxon>Bacteria</taxon>
        <taxon>Pseudomonadati</taxon>
        <taxon>Pseudomonadota</taxon>
        <taxon>Betaproteobacteria</taxon>
        <taxon>Burkholderiales</taxon>
        <taxon>Burkholderiaceae</taxon>
        <taxon>Burkholderia</taxon>
        <taxon>Burkholderia cepacia complex</taxon>
    </lineage>
</organism>
<evidence type="ECO:0000256" key="2">
    <source>
        <dbReference type="ARBA" id="ARBA00023002"/>
    </source>
</evidence>
<gene>
    <name evidence="5" type="ordered locus">BMULJ_05681</name>
</gene>
<protein>
    <submittedName>
        <fullName evidence="5">Short-chain alcohol dehydrogenase</fullName>
    </submittedName>
</protein>
<evidence type="ECO:0000259" key="4">
    <source>
        <dbReference type="SMART" id="SM00822"/>
    </source>
</evidence>
<dbReference type="PANTHER" id="PTHR24321">
    <property type="entry name" value="DEHYDROGENASES, SHORT CHAIN"/>
    <property type="match status" value="1"/>
</dbReference>
<dbReference type="Gene3D" id="3.40.50.720">
    <property type="entry name" value="NAD(P)-binding Rossmann-like Domain"/>
    <property type="match status" value="1"/>
</dbReference>
<evidence type="ECO:0000313" key="5">
    <source>
        <dbReference type="EMBL" id="BAG47503.1"/>
    </source>
</evidence>
<dbReference type="InterPro" id="IPR057326">
    <property type="entry name" value="KR_dom"/>
</dbReference>
<dbReference type="STRING" id="395019.BMULJ_05681"/>
<dbReference type="Pfam" id="PF13561">
    <property type="entry name" value="adh_short_C2"/>
    <property type="match status" value="1"/>
</dbReference>
<evidence type="ECO:0000256" key="3">
    <source>
        <dbReference type="ARBA" id="ARBA00023027"/>
    </source>
</evidence>
<dbReference type="SMART" id="SM00822">
    <property type="entry name" value="PKS_KR"/>
    <property type="match status" value="1"/>
</dbReference>
<evidence type="ECO:0000256" key="1">
    <source>
        <dbReference type="ARBA" id="ARBA00006484"/>
    </source>
</evidence>
<dbReference type="eggNOG" id="COG1028">
    <property type="taxonomic scope" value="Bacteria"/>
</dbReference>
<keyword evidence="2" id="KW-0560">Oxidoreductase</keyword>
<dbReference type="EMBL" id="AP009387">
    <property type="protein sequence ID" value="BAG47503.1"/>
    <property type="molecule type" value="Genomic_DNA"/>
</dbReference>
<dbReference type="KEGG" id="bmu:Bmul_5842"/>
<dbReference type="KEGG" id="bmj:BMULJ_05681"/>
<dbReference type="AlphaFoldDB" id="A0A0H3KV29"/>
<dbReference type="PANTHER" id="PTHR24321:SF8">
    <property type="entry name" value="ESTRADIOL 17-BETA-DEHYDROGENASE 8-RELATED"/>
    <property type="match status" value="1"/>
</dbReference>
<dbReference type="CDD" id="cd05233">
    <property type="entry name" value="SDR_c"/>
    <property type="match status" value="1"/>
</dbReference>
<dbReference type="Proteomes" id="UP000008815">
    <property type="component" value="Chromosome 3"/>
</dbReference>
<dbReference type="InterPro" id="IPR002347">
    <property type="entry name" value="SDR_fam"/>
</dbReference>
<dbReference type="PRINTS" id="PR00081">
    <property type="entry name" value="GDHRDH"/>
</dbReference>
<reference evidence="5 6" key="1">
    <citation type="submission" date="2007-04" db="EMBL/GenBank/DDBJ databases">
        <title>Complete genome sequence of Burkholderia multivorans ATCC 17616.</title>
        <authorList>
            <person name="Ohtsubo Y."/>
            <person name="Yamashita A."/>
            <person name="Kurokawa K."/>
            <person name="Takami H."/>
            <person name="Yuhara S."/>
            <person name="Nishiyama E."/>
            <person name="Endo R."/>
            <person name="Miyazaki R."/>
            <person name="Ono A."/>
            <person name="Yano K."/>
            <person name="Ito M."/>
            <person name="Sota M."/>
            <person name="Yuji N."/>
            <person name="Hattori M."/>
            <person name="Tsuda M."/>
        </authorList>
    </citation>
    <scope>NUCLEOTIDE SEQUENCE [LARGE SCALE GENOMIC DNA]</scope>
    <source>
        <strain evidence="6">ATCC 17616 / 249</strain>
    </source>
</reference>